<feature type="non-terminal residue" evidence="2">
    <location>
        <position position="1"/>
    </location>
</feature>
<sequence length="263" mass="27547">AWELPPTTDRGGRGETIERRGERPRRSGARSSDGARRDRCGDSACCSCGARGTRERRCDDSACRSRGRETAGAAAPANWACRARQTPVNCCICPRSSATSRAVAGAAVVGAGASWFAPAVATATSPGGIGDGNPLVTGETSVWSSALLREGFNLQERTTGLPRWGRRLKARGMIIRCYLLDCSWRLPTGDGGAVAIRDLRALPCLACGFGEAMAAVSPCPAQQRCSASPGECSAIDCAKVCANFLPGGSYRGCCKNGRCCCFK</sequence>
<dbReference type="AlphaFoldDB" id="A0A843WBK1"/>
<evidence type="ECO:0000313" key="2">
    <source>
        <dbReference type="EMBL" id="MQM02155.1"/>
    </source>
</evidence>
<keyword evidence="3" id="KW-1185">Reference proteome</keyword>
<comment type="caution">
    <text evidence="2">The sequence shown here is derived from an EMBL/GenBank/DDBJ whole genome shotgun (WGS) entry which is preliminary data.</text>
</comment>
<dbReference type="EMBL" id="NMUH01002805">
    <property type="protein sequence ID" value="MQM02155.1"/>
    <property type="molecule type" value="Genomic_DNA"/>
</dbReference>
<feature type="compositionally biased region" description="Basic and acidic residues" evidence="1">
    <location>
        <begin position="10"/>
        <end position="25"/>
    </location>
</feature>
<gene>
    <name evidence="2" type="ORF">Taro_034919</name>
</gene>
<name>A0A843WBK1_COLES</name>
<evidence type="ECO:0000313" key="3">
    <source>
        <dbReference type="Proteomes" id="UP000652761"/>
    </source>
</evidence>
<dbReference type="Proteomes" id="UP000652761">
    <property type="component" value="Unassembled WGS sequence"/>
</dbReference>
<proteinExistence type="predicted"/>
<protein>
    <submittedName>
        <fullName evidence="2">Uncharacterized protein</fullName>
    </submittedName>
</protein>
<feature type="region of interest" description="Disordered" evidence="1">
    <location>
        <begin position="1"/>
        <end position="41"/>
    </location>
</feature>
<evidence type="ECO:0000256" key="1">
    <source>
        <dbReference type="SAM" id="MobiDB-lite"/>
    </source>
</evidence>
<organism evidence="2 3">
    <name type="scientific">Colocasia esculenta</name>
    <name type="common">Wild taro</name>
    <name type="synonym">Arum esculentum</name>
    <dbReference type="NCBI Taxonomy" id="4460"/>
    <lineage>
        <taxon>Eukaryota</taxon>
        <taxon>Viridiplantae</taxon>
        <taxon>Streptophyta</taxon>
        <taxon>Embryophyta</taxon>
        <taxon>Tracheophyta</taxon>
        <taxon>Spermatophyta</taxon>
        <taxon>Magnoliopsida</taxon>
        <taxon>Liliopsida</taxon>
        <taxon>Araceae</taxon>
        <taxon>Aroideae</taxon>
        <taxon>Colocasieae</taxon>
        <taxon>Colocasia</taxon>
    </lineage>
</organism>
<accession>A0A843WBK1</accession>
<reference evidence="2" key="1">
    <citation type="submission" date="2017-07" db="EMBL/GenBank/DDBJ databases">
        <title>Taro Niue Genome Assembly and Annotation.</title>
        <authorList>
            <person name="Atibalentja N."/>
            <person name="Keating K."/>
            <person name="Fields C.J."/>
        </authorList>
    </citation>
    <scope>NUCLEOTIDE SEQUENCE</scope>
    <source>
        <strain evidence="2">Niue_2</strain>
        <tissue evidence="2">Leaf</tissue>
    </source>
</reference>